<dbReference type="AlphaFoldDB" id="A0A2S6IL25"/>
<keyword evidence="2" id="KW-1185">Reference proteome</keyword>
<proteinExistence type="predicted"/>
<protein>
    <recommendedName>
        <fullName evidence="3">Adenylosuccinate lyase</fullName>
    </recommendedName>
</protein>
<dbReference type="EMBL" id="PTJE01000003">
    <property type="protein sequence ID" value="PPK94875.1"/>
    <property type="molecule type" value="Genomic_DNA"/>
</dbReference>
<gene>
    <name evidence="1" type="ORF">LY01_01628</name>
</gene>
<evidence type="ECO:0008006" key="3">
    <source>
        <dbReference type="Google" id="ProtNLM"/>
    </source>
</evidence>
<organism evidence="1 2">
    <name type="scientific">Nonlabens xylanidelens</name>
    <dbReference type="NCBI Taxonomy" id="191564"/>
    <lineage>
        <taxon>Bacteria</taxon>
        <taxon>Pseudomonadati</taxon>
        <taxon>Bacteroidota</taxon>
        <taxon>Flavobacteriia</taxon>
        <taxon>Flavobacteriales</taxon>
        <taxon>Flavobacteriaceae</taxon>
        <taxon>Nonlabens</taxon>
    </lineage>
</organism>
<reference evidence="1 2" key="1">
    <citation type="submission" date="2018-02" db="EMBL/GenBank/DDBJ databases">
        <title>Genomic Encyclopedia of Archaeal and Bacterial Type Strains, Phase II (KMG-II): from individual species to whole genera.</title>
        <authorList>
            <person name="Goeker M."/>
        </authorList>
    </citation>
    <scope>NUCLEOTIDE SEQUENCE [LARGE SCALE GENOMIC DNA]</scope>
    <source>
        <strain evidence="1 2">DSM 16809</strain>
    </source>
</reference>
<evidence type="ECO:0000313" key="2">
    <source>
        <dbReference type="Proteomes" id="UP000239002"/>
    </source>
</evidence>
<evidence type="ECO:0000313" key="1">
    <source>
        <dbReference type="EMBL" id="PPK94875.1"/>
    </source>
</evidence>
<dbReference type="OrthoDB" id="979487at2"/>
<name>A0A2S6IL25_9FLAO</name>
<dbReference type="Proteomes" id="UP000239002">
    <property type="component" value="Unassembled WGS sequence"/>
</dbReference>
<accession>A0A2S6IL25</accession>
<dbReference type="RefSeq" id="WP_104515328.1">
    <property type="nucleotide sequence ID" value="NZ_MQVW01000024.1"/>
</dbReference>
<comment type="caution">
    <text evidence="1">The sequence shown here is derived from an EMBL/GenBank/DDBJ whole genome shotgun (WGS) entry which is preliminary data.</text>
</comment>
<sequence length="187" mass="21388">MTAADLKQNLKKLKAYKAERVRLGTAAVEFNLLPELIELCRPESGVSHQACWSLEQSFLIHEYACYPFLKEIGELYELEINSSGMRALCKISGILTKQFYSKKDNKVKKLLLKPIRESMVEGCFQELITTDKTANMAYSVYSLFELGKEFEWIYPELAPVLQQKLQEDYGNGFKSSARIILAKIDSQ</sequence>